<dbReference type="Gene3D" id="4.10.280.10">
    <property type="entry name" value="Helix-loop-helix DNA-binding domain"/>
    <property type="match status" value="1"/>
</dbReference>
<keyword evidence="4" id="KW-0804">Transcription</keyword>
<feature type="compositionally biased region" description="Low complexity" evidence="6">
    <location>
        <begin position="766"/>
        <end position="781"/>
    </location>
</feature>
<dbReference type="AlphaFoldDB" id="A0AAN6GF48"/>
<feature type="compositionally biased region" description="Low complexity" evidence="6">
    <location>
        <begin position="679"/>
        <end position="688"/>
    </location>
</feature>
<feature type="region of interest" description="Disordered" evidence="6">
    <location>
        <begin position="838"/>
        <end position="879"/>
    </location>
</feature>
<dbReference type="InterPro" id="IPR052207">
    <property type="entry name" value="Max-like/E-box_TFs"/>
</dbReference>
<feature type="region of interest" description="Disordered" evidence="6">
    <location>
        <begin position="80"/>
        <end position="138"/>
    </location>
</feature>
<feature type="compositionally biased region" description="Basic residues" evidence="6">
    <location>
        <begin position="1061"/>
        <end position="1070"/>
    </location>
</feature>
<feature type="compositionally biased region" description="Polar residues" evidence="6">
    <location>
        <begin position="838"/>
        <end position="847"/>
    </location>
</feature>
<feature type="region of interest" description="Disordered" evidence="6">
    <location>
        <begin position="548"/>
        <end position="634"/>
    </location>
</feature>
<dbReference type="GO" id="GO:0046983">
    <property type="term" value="F:protein dimerization activity"/>
    <property type="evidence" value="ECO:0007669"/>
    <property type="project" value="InterPro"/>
</dbReference>
<dbReference type="PANTHER" id="PTHR15741:SF27">
    <property type="entry name" value="TRANSCRIPTION FACTOR AP-4"/>
    <property type="match status" value="1"/>
</dbReference>
<feature type="region of interest" description="Disordered" evidence="6">
    <location>
        <begin position="1"/>
        <end position="29"/>
    </location>
</feature>
<dbReference type="GO" id="GO:0005634">
    <property type="term" value="C:nucleus"/>
    <property type="evidence" value="ECO:0007669"/>
    <property type="project" value="UniProtKB-SubCell"/>
</dbReference>
<feature type="region of interest" description="Disordered" evidence="6">
    <location>
        <begin position="655"/>
        <end position="751"/>
    </location>
</feature>
<feature type="compositionally biased region" description="Low complexity" evidence="6">
    <location>
        <begin position="424"/>
        <end position="440"/>
    </location>
</feature>
<keyword evidence="8" id="KW-1185">Reference proteome</keyword>
<keyword evidence="5" id="KW-0539">Nucleus</keyword>
<feature type="compositionally biased region" description="Gly residues" evidence="6">
    <location>
        <begin position="689"/>
        <end position="700"/>
    </location>
</feature>
<dbReference type="GO" id="GO:0000981">
    <property type="term" value="F:DNA-binding transcription factor activity, RNA polymerase II-specific"/>
    <property type="evidence" value="ECO:0007669"/>
    <property type="project" value="TreeGrafter"/>
</dbReference>
<feature type="compositionally biased region" description="Low complexity" evidence="6">
    <location>
        <begin position="804"/>
        <end position="813"/>
    </location>
</feature>
<keyword evidence="3" id="KW-0238">DNA-binding</keyword>
<feature type="compositionally biased region" description="Low complexity" evidence="6">
    <location>
        <begin position="954"/>
        <end position="970"/>
    </location>
</feature>
<feature type="region of interest" description="Disordered" evidence="6">
    <location>
        <begin position="942"/>
        <end position="984"/>
    </location>
</feature>
<evidence type="ECO:0000313" key="8">
    <source>
        <dbReference type="Proteomes" id="UP001176521"/>
    </source>
</evidence>
<proteinExistence type="predicted"/>
<feature type="region of interest" description="Disordered" evidence="6">
    <location>
        <begin position="1143"/>
        <end position="1170"/>
    </location>
</feature>
<reference evidence="7" key="1">
    <citation type="journal article" date="2023" name="PhytoFront">
        <title>Draft Genome Resources of Seven Strains of Tilletia horrida, Causal Agent of Kernel Smut of Rice.</title>
        <authorList>
            <person name="Khanal S."/>
            <person name="Antony Babu S."/>
            <person name="Zhou X.G."/>
        </authorList>
    </citation>
    <scope>NUCLEOTIDE SEQUENCE</scope>
    <source>
        <strain evidence="7">TX3</strain>
    </source>
</reference>
<evidence type="ECO:0000256" key="4">
    <source>
        <dbReference type="ARBA" id="ARBA00023163"/>
    </source>
</evidence>
<accession>A0AAN6GF48</accession>
<dbReference type="PANTHER" id="PTHR15741">
    <property type="entry name" value="BASIC HELIX-LOOP-HELIX ZIP TRANSCRIPTION FACTOR"/>
    <property type="match status" value="1"/>
</dbReference>
<feature type="region of interest" description="Disordered" evidence="6">
    <location>
        <begin position="367"/>
        <end position="442"/>
    </location>
</feature>
<dbReference type="Proteomes" id="UP001176521">
    <property type="component" value="Unassembled WGS sequence"/>
</dbReference>
<sequence length="1170" mass="118487">MDSSFSVHGLQDRPPRPRPRPPSTLLPDHDLLPILDVPATLVHPLHNAAARRALPAAGGSSTADTINSINSINSSISISISSSSSGGSGSSSSSNSGAGAGAGGAGVGPGGTSSNSNSAMSFSSNSGGSASAGSTAPSSLFTDEEARFMRDSFQSLQKSFEPFQGGAPGFKVPSVLPPTVGGMAPFQQHHLNNSRSSLGSHSRSSSALDALMLGIGPSMSQQLPLSAPPADPYADLLHLQDTSRSGGVGHSPEAASSSSAPRVTSAPSSDPFSHLRSFSGPRPPLTSSISASGFAMQHHYQQQNQPHAGFPRDDGSMPLTSAPAESYVDLYNMRDVADQVRKQRAAAAAASAPANSGWAPPPQLIATLQQQQQRQHHHQHLHQQQQQPPAHHDPLAQSSSHSNLYQHQQGSQSQVHLGLGNLPSTSSSSATGTQATASGAYGQDKAWQMEQLNNLRLEREKWATAQQPRSAGAAGQQNGNAGPNAADPSNGHAAHGLSAAIALGGSNSSSSDEDTVMHEHENSNSLIAARAHSNPSVLSSAGPSAHGAFNILDGPSTADAVSDSQHQRHRTVSGPNHAGVAGASARQRHQSHSQPGVGRIPSGTGAQAAGPGQAPISASSPQGQPIPPAGHLSILGLSMSTSHTFPNKAAYAGATLSNGEHHPNGNGNGSIGAPGTEYAGSPASAAGGSTPGAGIGGGGFHVTASALSPQSPPGPGVPYTQGVSPGTAHHTPSPQVLGPAPGAGAGGTKRGRNSAMLIKTGIPSPAGGYYPPAPHSAGPHAESPTHVRTPGSHHDGNGNGNGNGAAMNGHASHSPVDVKGEDGGGAYGTAGRTILSLSKSRNRTASVSTANNASHAAGSGSGLGAGPSTPTLQDLNGASTGSRLASTFATRRPPLVRPPRQAIRVNVELARGKVPEQLGWAFFTADSSDRAQAHVDGIVDLRKGPAPSLDENGKPVSAGAAAGADESTASAGGGGGAANKKQKAGHVLLTEAEKKANHIASEQKRRANIRKGYEMLCDIVPPLKEALEREAAGKDGGGGGGLDEEDEDEADETGGGGGGGRGKKKRKTKKRDPDTAGCEIGGERIDGRAGPRSEAIVLMKSIEYLRDLLEIHRDLLSRRDHARHQAAQTCGVNIATYLGPAVSAPSQQQQQGAGGDGGEFDLNGDEAMQQ</sequence>
<evidence type="ECO:0000256" key="2">
    <source>
        <dbReference type="ARBA" id="ARBA00023015"/>
    </source>
</evidence>
<evidence type="ECO:0000256" key="3">
    <source>
        <dbReference type="ARBA" id="ARBA00023125"/>
    </source>
</evidence>
<evidence type="ECO:0000256" key="6">
    <source>
        <dbReference type="SAM" id="MobiDB-lite"/>
    </source>
</evidence>
<feature type="compositionally biased region" description="Low complexity" evidence="6">
    <location>
        <begin position="80"/>
        <end position="97"/>
    </location>
</feature>
<evidence type="ECO:0000313" key="7">
    <source>
        <dbReference type="EMBL" id="KAK0534695.1"/>
    </source>
</evidence>
<dbReference type="InterPro" id="IPR036638">
    <property type="entry name" value="HLH_DNA-bd_sf"/>
</dbReference>
<feature type="region of interest" description="Disordered" evidence="6">
    <location>
        <begin position="241"/>
        <end position="321"/>
    </location>
</feature>
<protein>
    <recommendedName>
        <fullName evidence="9">BHLH domain-containing protein</fullName>
    </recommendedName>
</protein>
<keyword evidence="2" id="KW-0805">Transcription regulation</keyword>
<evidence type="ECO:0008006" key="9">
    <source>
        <dbReference type="Google" id="ProtNLM"/>
    </source>
</evidence>
<feature type="compositionally biased region" description="Acidic residues" evidence="6">
    <location>
        <begin position="1042"/>
        <end position="1052"/>
    </location>
</feature>
<dbReference type="GO" id="GO:0000978">
    <property type="term" value="F:RNA polymerase II cis-regulatory region sequence-specific DNA binding"/>
    <property type="evidence" value="ECO:0007669"/>
    <property type="project" value="TreeGrafter"/>
</dbReference>
<name>A0AAN6GF48_9BASI</name>
<dbReference type="SUPFAM" id="SSF47459">
    <property type="entry name" value="HLH, helix-loop-helix DNA-binding domain"/>
    <property type="match status" value="1"/>
</dbReference>
<comment type="caution">
    <text evidence="7">The sequence shown here is derived from an EMBL/GenBank/DDBJ whole genome shotgun (WGS) entry which is preliminary data.</text>
</comment>
<feature type="compositionally biased region" description="Polar residues" evidence="6">
    <location>
        <begin position="261"/>
        <end position="271"/>
    </location>
</feature>
<feature type="compositionally biased region" description="Gly residues" evidence="6">
    <location>
        <begin position="98"/>
        <end position="111"/>
    </location>
</feature>
<feature type="region of interest" description="Disordered" evidence="6">
    <location>
        <begin position="463"/>
        <end position="493"/>
    </location>
</feature>
<evidence type="ECO:0000256" key="5">
    <source>
        <dbReference type="ARBA" id="ARBA00023242"/>
    </source>
</evidence>
<dbReference type="EMBL" id="JAPDMQ010000111">
    <property type="protein sequence ID" value="KAK0534695.1"/>
    <property type="molecule type" value="Genomic_DNA"/>
</dbReference>
<feature type="compositionally biased region" description="Polar residues" evidence="6">
    <location>
        <begin position="398"/>
        <end position="415"/>
    </location>
</feature>
<feature type="compositionally biased region" description="Low complexity" evidence="6">
    <location>
        <begin position="848"/>
        <end position="858"/>
    </location>
</feature>
<feature type="compositionally biased region" description="Low complexity" evidence="6">
    <location>
        <begin position="470"/>
        <end position="491"/>
    </location>
</feature>
<feature type="compositionally biased region" description="Low complexity" evidence="6">
    <location>
        <begin position="112"/>
        <end position="138"/>
    </location>
</feature>
<organism evidence="7 8">
    <name type="scientific">Tilletia horrida</name>
    <dbReference type="NCBI Taxonomy" id="155126"/>
    <lineage>
        <taxon>Eukaryota</taxon>
        <taxon>Fungi</taxon>
        <taxon>Dikarya</taxon>
        <taxon>Basidiomycota</taxon>
        <taxon>Ustilaginomycotina</taxon>
        <taxon>Exobasidiomycetes</taxon>
        <taxon>Tilletiales</taxon>
        <taxon>Tilletiaceae</taxon>
        <taxon>Tilletia</taxon>
    </lineage>
</organism>
<gene>
    <name evidence="7" type="ORF">OC842_002563</name>
</gene>
<evidence type="ECO:0000256" key="1">
    <source>
        <dbReference type="ARBA" id="ARBA00004123"/>
    </source>
</evidence>
<comment type="subcellular location">
    <subcellularLocation>
        <location evidence="1">Nucleus</location>
    </subcellularLocation>
</comment>
<feature type="region of interest" description="Disordered" evidence="6">
    <location>
        <begin position="766"/>
        <end position="825"/>
    </location>
</feature>
<feature type="region of interest" description="Disordered" evidence="6">
    <location>
        <begin position="1030"/>
        <end position="1087"/>
    </location>
</feature>
<feature type="compositionally biased region" description="Low complexity" evidence="6">
    <location>
        <begin position="601"/>
        <end position="622"/>
    </location>
</feature>